<dbReference type="GO" id="GO:0004315">
    <property type="term" value="F:3-oxoacyl-[acyl-carrier-protein] synthase activity"/>
    <property type="evidence" value="ECO:0007669"/>
    <property type="project" value="UniProtKB-UniRule"/>
</dbReference>
<evidence type="ECO:0000256" key="4">
    <source>
        <dbReference type="ARBA" id="ARBA00014657"/>
    </source>
</evidence>
<dbReference type="NCBIfam" id="TIGR03150">
    <property type="entry name" value="fabF"/>
    <property type="match status" value="1"/>
</dbReference>
<dbReference type="FunFam" id="3.40.47.10:FF:000009">
    <property type="entry name" value="3-oxoacyl-[acyl-carrier-protein] synthase 2"/>
    <property type="match status" value="1"/>
</dbReference>
<dbReference type="STRING" id="1445510.YC6258_03286"/>
<dbReference type="InterPro" id="IPR017568">
    <property type="entry name" value="3-oxoacyl-ACP_synth-2"/>
</dbReference>
<dbReference type="InterPro" id="IPR020841">
    <property type="entry name" value="PKS_Beta-ketoAc_synthase_dom"/>
</dbReference>
<keyword evidence="7" id="KW-0276">Fatty acid metabolism</keyword>
<dbReference type="CDD" id="cd00834">
    <property type="entry name" value="KAS_I_II"/>
    <property type="match status" value="1"/>
</dbReference>
<organism evidence="15 16">
    <name type="scientific">Gynuella sunshinyii YC6258</name>
    <dbReference type="NCBI Taxonomy" id="1445510"/>
    <lineage>
        <taxon>Bacteria</taxon>
        <taxon>Pseudomonadati</taxon>
        <taxon>Pseudomonadota</taxon>
        <taxon>Gammaproteobacteria</taxon>
        <taxon>Oceanospirillales</taxon>
        <taxon>Saccharospirillaceae</taxon>
        <taxon>Gynuella</taxon>
    </lineage>
</organism>
<name>A0A0C5VKX0_9GAMM</name>
<feature type="active site" description="For beta-ketoacyl synthase activity" evidence="12">
    <location>
        <position position="164"/>
    </location>
</feature>
<evidence type="ECO:0000256" key="9">
    <source>
        <dbReference type="ARBA" id="ARBA00023160"/>
    </source>
</evidence>
<dbReference type="Pfam" id="PF00109">
    <property type="entry name" value="ketoacyl-synt"/>
    <property type="match status" value="1"/>
</dbReference>
<comment type="function">
    <text evidence="11">Involved in the type II fatty acid elongation cycle. Catalyzes the elongation of a wide range of acyl-ACP by the addition of two carbons from malonyl-ACP to an acyl acceptor. Can efficiently catalyze the conversion of palmitoleoyl-ACP (cis-hexadec-9-enoyl-ACP) to cis-vaccenoyl-ACP (cis-octadec-11-enoyl-ACP), an essential step in the thermal regulation of fatty acid composition.</text>
</comment>
<comment type="similarity">
    <text evidence="2 11 13">Belongs to the thiolase-like superfamily. Beta-ketoacyl-ACP synthases family.</text>
</comment>
<dbReference type="EC" id="2.3.1.179" evidence="3 11"/>
<evidence type="ECO:0000259" key="14">
    <source>
        <dbReference type="PROSITE" id="PS52004"/>
    </source>
</evidence>
<keyword evidence="10 11" id="KW-0012">Acyltransferase</keyword>
<dbReference type="PANTHER" id="PTHR11712">
    <property type="entry name" value="POLYKETIDE SYNTHASE-RELATED"/>
    <property type="match status" value="1"/>
</dbReference>
<evidence type="ECO:0000256" key="10">
    <source>
        <dbReference type="ARBA" id="ARBA00023315"/>
    </source>
</evidence>
<dbReference type="Gene3D" id="3.40.47.10">
    <property type="match status" value="1"/>
</dbReference>
<dbReference type="NCBIfam" id="NF005589">
    <property type="entry name" value="PRK07314.1"/>
    <property type="match status" value="1"/>
</dbReference>
<evidence type="ECO:0000256" key="8">
    <source>
        <dbReference type="ARBA" id="ARBA00023098"/>
    </source>
</evidence>
<gene>
    <name evidence="15" type="ORF">YC6258_03286</name>
</gene>
<accession>A0A0C5VKX0</accession>
<dbReference type="GO" id="GO:0005829">
    <property type="term" value="C:cytosol"/>
    <property type="evidence" value="ECO:0007669"/>
    <property type="project" value="TreeGrafter"/>
</dbReference>
<dbReference type="Pfam" id="PF02801">
    <property type="entry name" value="Ketoacyl-synt_C"/>
    <property type="match status" value="1"/>
</dbReference>
<reference evidence="15 16" key="1">
    <citation type="submission" date="2014-01" db="EMBL/GenBank/DDBJ databases">
        <title>Full genme sequencing of cellulolytic bacterium Gynuella sunshinyii YC6258T gen. nov., sp. nov.</title>
        <authorList>
            <person name="Khan H."/>
            <person name="Chung E.J."/>
            <person name="Chung Y.R."/>
        </authorList>
    </citation>
    <scope>NUCLEOTIDE SEQUENCE [LARGE SCALE GENOMIC DNA]</scope>
    <source>
        <strain evidence="15 16">YC6258</strain>
    </source>
</reference>
<evidence type="ECO:0000256" key="12">
    <source>
        <dbReference type="PIRSR" id="PIRSR000447-1"/>
    </source>
</evidence>
<dbReference type="GO" id="GO:0006633">
    <property type="term" value="P:fatty acid biosynthetic process"/>
    <property type="evidence" value="ECO:0007669"/>
    <property type="project" value="UniProtKB-UniRule"/>
</dbReference>
<dbReference type="PANTHER" id="PTHR11712:SF336">
    <property type="entry name" value="3-OXOACYL-[ACYL-CARRIER-PROTEIN] SYNTHASE, MITOCHONDRIAL"/>
    <property type="match status" value="1"/>
</dbReference>
<dbReference type="SUPFAM" id="SSF53901">
    <property type="entry name" value="Thiolase-like"/>
    <property type="match status" value="2"/>
</dbReference>
<keyword evidence="8" id="KW-0443">Lipid metabolism</keyword>
<dbReference type="InterPro" id="IPR018201">
    <property type="entry name" value="Ketoacyl_synth_AS"/>
</dbReference>
<keyword evidence="6 11" id="KW-0808">Transferase</keyword>
<dbReference type="AlphaFoldDB" id="A0A0C5VKX0"/>
<dbReference type="InterPro" id="IPR016039">
    <property type="entry name" value="Thiolase-like"/>
</dbReference>
<evidence type="ECO:0000256" key="11">
    <source>
        <dbReference type="PIRNR" id="PIRNR000447"/>
    </source>
</evidence>
<comment type="catalytic activity">
    <reaction evidence="11">
        <text>(9Z)-hexadecenoyl-[ACP] + malonyl-[ACP] + H(+) = 3-oxo-(11Z)-octadecenoyl-[ACP] + holo-[ACP] + CO2</text>
        <dbReference type="Rhea" id="RHEA:55040"/>
        <dbReference type="Rhea" id="RHEA-COMP:9623"/>
        <dbReference type="Rhea" id="RHEA-COMP:9685"/>
        <dbReference type="Rhea" id="RHEA-COMP:10800"/>
        <dbReference type="Rhea" id="RHEA-COMP:14074"/>
        <dbReference type="ChEBI" id="CHEBI:15378"/>
        <dbReference type="ChEBI" id="CHEBI:16526"/>
        <dbReference type="ChEBI" id="CHEBI:64479"/>
        <dbReference type="ChEBI" id="CHEBI:78449"/>
        <dbReference type="ChEBI" id="CHEBI:83989"/>
        <dbReference type="ChEBI" id="CHEBI:138538"/>
        <dbReference type="EC" id="2.3.1.179"/>
    </reaction>
</comment>
<evidence type="ECO:0000256" key="1">
    <source>
        <dbReference type="ARBA" id="ARBA00005194"/>
    </source>
</evidence>
<evidence type="ECO:0000256" key="13">
    <source>
        <dbReference type="RuleBase" id="RU003694"/>
    </source>
</evidence>
<dbReference type="KEGG" id="gsn:YC6258_03286"/>
<comment type="pathway">
    <text evidence="1 11">Lipid metabolism; fatty acid biosynthesis.</text>
</comment>
<dbReference type="UniPathway" id="UPA00094"/>
<proteinExistence type="inferred from homology"/>
<evidence type="ECO:0000256" key="6">
    <source>
        <dbReference type="ARBA" id="ARBA00022679"/>
    </source>
</evidence>
<protein>
    <recommendedName>
        <fullName evidence="4 11">3-oxoacyl-[acyl-carrier-protein] synthase 2</fullName>
        <ecNumber evidence="3 11">2.3.1.179</ecNumber>
    </recommendedName>
</protein>
<dbReference type="PIRSF" id="PIRSF000447">
    <property type="entry name" value="KAS_II"/>
    <property type="match status" value="1"/>
</dbReference>
<dbReference type="Proteomes" id="UP000032266">
    <property type="component" value="Chromosome"/>
</dbReference>
<dbReference type="InterPro" id="IPR014031">
    <property type="entry name" value="Ketoacyl_synth_C"/>
</dbReference>
<dbReference type="NCBIfam" id="NF004970">
    <property type="entry name" value="PRK06333.1"/>
    <property type="match status" value="1"/>
</dbReference>
<dbReference type="HOGENOM" id="CLU_000022_69_2_6"/>
<dbReference type="RefSeq" id="WP_044617649.1">
    <property type="nucleotide sequence ID" value="NZ_CP007142.1"/>
</dbReference>
<keyword evidence="9 11" id="KW-0275">Fatty acid biosynthesis</keyword>
<keyword evidence="5 11" id="KW-0444">Lipid biosynthesis</keyword>
<comment type="catalytic activity">
    <reaction evidence="11">
        <text>a fatty acyl-[ACP] + malonyl-[ACP] + H(+) = a 3-oxoacyl-[ACP] + holo-[ACP] + CO2</text>
        <dbReference type="Rhea" id="RHEA:22836"/>
        <dbReference type="Rhea" id="RHEA-COMP:9623"/>
        <dbReference type="Rhea" id="RHEA-COMP:9685"/>
        <dbReference type="Rhea" id="RHEA-COMP:9916"/>
        <dbReference type="Rhea" id="RHEA-COMP:14125"/>
        <dbReference type="ChEBI" id="CHEBI:15378"/>
        <dbReference type="ChEBI" id="CHEBI:16526"/>
        <dbReference type="ChEBI" id="CHEBI:64479"/>
        <dbReference type="ChEBI" id="CHEBI:78449"/>
        <dbReference type="ChEBI" id="CHEBI:78776"/>
        <dbReference type="ChEBI" id="CHEBI:138651"/>
    </reaction>
</comment>
<dbReference type="OrthoDB" id="9808669at2"/>
<dbReference type="InterPro" id="IPR014030">
    <property type="entry name" value="Ketoacyl_synth_N"/>
</dbReference>
<dbReference type="PROSITE" id="PS00606">
    <property type="entry name" value="KS3_1"/>
    <property type="match status" value="1"/>
</dbReference>
<dbReference type="EMBL" id="CP007142">
    <property type="protein sequence ID" value="AJQ95322.1"/>
    <property type="molecule type" value="Genomic_DNA"/>
</dbReference>
<keyword evidence="16" id="KW-1185">Reference proteome</keyword>
<dbReference type="SMART" id="SM00825">
    <property type="entry name" value="PKS_KS"/>
    <property type="match status" value="1"/>
</dbReference>
<evidence type="ECO:0000256" key="3">
    <source>
        <dbReference type="ARBA" id="ARBA00012356"/>
    </source>
</evidence>
<sequence>MSQRRVVVTGLGMLTPLGNTVKDSWDGILAGKSGINTIEHFDASGFSTQFCGVVKNFDPAEYIDKKDIKKMDVFVQYGMAAAIQAITDSGLEVTESNAHRIGMALGSGIGGLAGIEASHQTLVDKGPKRVSPFFIPSSIINMISGNVSIRYGMKGPNIAIVTACTTGTHNIGYAARTIAYGDADVMIAGGAENASTPLGIGGFAASRALSQRNDNPQAASRPWDRDRDGFVLADGAGVLVLEEYEHAKARGANIYAELSGFGMSGDAYHMTSPPEDGAGAAMSMRNAMIDAKLNPADVQYINAHGTSTSVGDAAESRAAKSIYGADSDKILMSSTKSMIGHLLGAAGAVEAIFSVLAIRDQVAPPTINLDNPGEGCDLDYVANEARNVKISHTLSNSFGFGGTNGSLIFSKI</sequence>
<evidence type="ECO:0000313" key="16">
    <source>
        <dbReference type="Proteomes" id="UP000032266"/>
    </source>
</evidence>
<dbReference type="PATRIC" id="fig|1445510.3.peg.3250"/>
<evidence type="ECO:0000256" key="5">
    <source>
        <dbReference type="ARBA" id="ARBA00022516"/>
    </source>
</evidence>
<dbReference type="PROSITE" id="PS52004">
    <property type="entry name" value="KS3_2"/>
    <property type="match status" value="1"/>
</dbReference>
<evidence type="ECO:0000313" key="15">
    <source>
        <dbReference type="EMBL" id="AJQ95322.1"/>
    </source>
</evidence>
<dbReference type="InterPro" id="IPR000794">
    <property type="entry name" value="Beta-ketoacyl_synthase"/>
</dbReference>
<feature type="domain" description="Ketosynthase family 3 (KS3)" evidence="14">
    <location>
        <begin position="3"/>
        <end position="411"/>
    </location>
</feature>
<evidence type="ECO:0000256" key="2">
    <source>
        <dbReference type="ARBA" id="ARBA00008467"/>
    </source>
</evidence>
<evidence type="ECO:0000256" key="7">
    <source>
        <dbReference type="ARBA" id="ARBA00022832"/>
    </source>
</evidence>